<dbReference type="PANTHER" id="PTHR46268:SF6">
    <property type="entry name" value="UNIVERSAL STRESS PROTEIN UP12"/>
    <property type="match status" value="1"/>
</dbReference>
<evidence type="ECO:0000259" key="2">
    <source>
        <dbReference type="Pfam" id="PF00582"/>
    </source>
</evidence>
<evidence type="ECO:0000313" key="3">
    <source>
        <dbReference type="EMBL" id="KYH27188.1"/>
    </source>
</evidence>
<keyword evidence="4" id="KW-1185">Reference proteome</keyword>
<dbReference type="Pfam" id="PF00582">
    <property type="entry name" value="Usp"/>
    <property type="match status" value="1"/>
</dbReference>
<dbReference type="InterPro" id="IPR006016">
    <property type="entry name" value="UspA"/>
</dbReference>
<dbReference type="RefSeq" id="WP_066379464.1">
    <property type="nucleotide sequence ID" value="NZ_LTAZ01000002.1"/>
</dbReference>
<dbReference type="AlphaFoldDB" id="A0A151AHQ0"/>
<reference evidence="3 4" key="1">
    <citation type="submission" date="2016-02" db="EMBL/GenBank/DDBJ databases">
        <title>Genome sequence of Halalkalicoccus paucihalophilus DSM 24557.</title>
        <authorList>
            <person name="Poehlein A."/>
            <person name="Daniel R."/>
        </authorList>
    </citation>
    <scope>NUCLEOTIDE SEQUENCE [LARGE SCALE GENOMIC DNA]</scope>
    <source>
        <strain evidence="3 4">DSM 24557</strain>
    </source>
</reference>
<sequence length="141" mass="15503">MYDRILVPTDGSTDAENALSHAVELAAAFDATIHGLYVVDLDRYGSVGSFDPLDKRLEGIGREALATVERVAADRGVETVTELREGSVHRQINDYAAEHDIDAIVMGSRGRSRLDRMLVGSVTERVVRTADRPVIVVRNRK</sequence>
<protein>
    <submittedName>
        <fullName evidence="3">Universal stress protein</fullName>
    </submittedName>
</protein>
<dbReference type="PATRIC" id="fig|1008153.3.peg.642"/>
<dbReference type="Proteomes" id="UP000075321">
    <property type="component" value="Unassembled WGS sequence"/>
</dbReference>
<dbReference type="Gene3D" id="3.40.50.620">
    <property type="entry name" value="HUPs"/>
    <property type="match status" value="1"/>
</dbReference>
<dbReference type="PANTHER" id="PTHR46268">
    <property type="entry name" value="STRESS RESPONSE PROTEIN NHAX"/>
    <property type="match status" value="1"/>
</dbReference>
<proteinExistence type="inferred from homology"/>
<dbReference type="InterPro" id="IPR006015">
    <property type="entry name" value="Universal_stress_UspA"/>
</dbReference>
<dbReference type="CDD" id="cd00293">
    <property type="entry name" value="USP-like"/>
    <property type="match status" value="1"/>
</dbReference>
<comment type="caution">
    <text evidence="3">The sequence shown here is derived from an EMBL/GenBank/DDBJ whole genome shotgun (WGS) entry which is preliminary data.</text>
</comment>
<dbReference type="OrthoDB" id="105697at2157"/>
<comment type="similarity">
    <text evidence="1">Belongs to the universal stress protein A family.</text>
</comment>
<evidence type="ECO:0000313" key="4">
    <source>
        <dbReference type="Proteomes" id="UP000075321"/>
    </source>
</evidence>
<feature type="domain" description="UspA" evidence="2">
    <location>
        <begin position="1"/>
        <end position="138"/>
    </location>
</feature>
<organism evidence="3 4">
    <name type="scientific">Halalkalicoccus paucihalophilus</name>
    <dbReference type="NCBI Taxonomy" id="1008153"/>
    <lineage>
        <taxon>Archaea</taxon>
        <taxon>Methanobacteriati</taxon>
        <taxon>Methanobacteriota</taxon>
        <taxon>Stenosarchaea group</taxon>
        <taxon>Halobacteria</taxon>
        <taxon>Halobacteriales</taxon>
        <taxon>Halococcaceae</taxon>
        <taxon>Halalkalicoccus</taxon>
    </lineage>
</organism>
<name>A0A151AHQ0_9EURY</name>
<dbReference type="InterPro" id="IPR014729">
    <property type="entry name" value="Rossmann-like_a/b/a_fold"/>
</dbReference>
<dbReference type="PRINTS" id="PR01438">
    <property type="entry name" value="UNVRSLSTRESS"/>
</dbReference>
<gene>
    <name evidence="3" type="ORF">HAPAU_06400</name>
</gene>
<evidence type="ECO:0000256" key="1">
    <source>
        <dbReference type="ARBA" id="ARBA00008791"/>
    </source>
</evidence>
<dbReference type="SUPFAM" id="SSF52402">
    <property type="entry name" value="Adenine nucleotide alpha hydrolases-like"/>
    <property type="match status" value="1"/>
</dbReference>
<dbReference type="EMBL" id="LTAZ01000002">
    <property type="protein sequence ID" value="KYH27188.1"/>
    <property type="molecule type" value="Genomic_DNA"/>
</dbReference>
<accession>A0A151AHQ0</accession>